<sequence>MASKIRIAARLRPFIIGEVEDDAVTVHQKPDGTGCVMVVHPKDKAQHFKYPFSSCYGFDSTQDQIYDKDVKPLIDIVYNGVVVTVFAYGVTSSGKTHTVQGSRSEPGIIPRVIRDLFERKKAITQYEVNVSVSYMEVYKDDVYDLMVDRDTAPKLPIRERGDGQVFVANLSSHPLSSVKEFESVYSAASKRRSTGATNLNRSSSRSHAILTFTVDVINRADNQIMTGKINLVDLAGSENNKLTGNDASRMAESAAINRSLSVLGQVVHALNQGASRIPYRDSKLTRILQDALGGSAVGLLICNLAPGLKFRQDTLNSLNFATRTKEIENRPTVNVRDTQPMQKAHFAALAPPPPVLPAANIVPDVPPQRNSGRPSLVPVPVAGPSRLPAPKNGRLSSAGFQTFSSLGAGAQAGPSSGAGLGLGLTQADLDERISKAVEAEVARRLAEKEKERAEQEEARRQAEEANASASVNASADGSAAIHSGVLDPILKRHQDLDDELNRRLRELEEKYERGAKDKDDKIEVMSPVSKKKLGRAYVALARSHSEKKNLQVALDFYKKAELYVPDNIKLKERIIEIDWAIKHGTQYVPEPKKKKKGKEKLSKASHKAKGDEDEDEPMKGPFGEATNTKAIITPQAQHKRGRSTNVLEGGDVEMMQTPAKRQRRRKGVGRADSDSDDDDDYEDDYEDQGKGPTRRTRARAQAQAEGA</sequence>
<dbReference type="Pfam" id="PF00225">
    <property type="entry name" value="Kinesin"/>
    <property type="match status" value="1"/>
</dbReference>
<dbReference type="PANTHER" id="PTHR47969">
    <property type="entry name" value="CHROMOSOME-ASSOCIATED KINESIN KIF4A-RELATED"/>
    <property type="match status" value="1"/>
</dbReference>
<dbReference type="PROSITE" id="PS50067">
    <property type="entry name" value="KINESIN_MOTOR_2"/>
    <property type="match status" value="1"/>
</dbReference>
<dbReference type="GO" id="GO:0008017">
    <property type="term" value="F:microtubule binding"/>
    <property type="evidence" value="ECO:0007669"/>
    <property type="project" value="InterPro"/>
</dbReference>
<dbReference type="InParanoid" id="A0A0H2RPC4"/>
<dbReference type="InterPro" id="IPR027640">
    <property type="entry name" value="Kinesin-like_fam"/>
</dbReference>
<dbReference type="SUPFAM" id="SSF52540">
    <property type="entry name" value="P-loop containing nucleoside triphosphate hydrolases"/>
    <property type="match status" value="1"/>
</dbReference>
<feature type="domain" description="Kinesin motor" evidence="7">
    <location>
        <begin position="4"/>
        <end position="327"/>
    </location>
</feature>
<proteinExistence type="inferred from homology"/>
<feature type="compositionally biased region" description="Polar residues" evidence="6">
    <location>
        <begin position="625"/>
        <end position="636"/>
    </location>
</feature>
<dbReference type="InterPro" id="IPR027417">
    <property type="entry name" value="P-loop_NTPase"/>
</dbReference>
<keyword evidence="4" id="KW-0802">TPR repeat</keyword>
<feature type="compositionally biased region" description="Basic and acidic residues" evidence="6">
    <location>
        <begin position="448"/>
        <end position="463"/>
    </location>
</feature>
<dbReference type="SMART" id="SM00129">
    <property type="entry name" value="KISc"/>
    <property type="match status" value="1"/>
</dbReference>
<dbReference type="GO" id="GO:0005875">
    <property type="term" value="C:microtubule associated complex"/>
    <property type="evidence" value="ECO:0007669"/>
    <property type="project" value="TreeGrafter"/>
</dbReference>
<dbReference type="GO" id="GO:0003777">
    <property type="term" value="F:microtubule motor activity"/>
    <property type="evidence" value="ECO:0007669"/>
    <property type="project" value="InterPro"/>
</dbReference>
<keyword evidence="1 3" id="KW-0547">Nucleotide-binding</keyword>
<evidence type="ECO:0000259" key="7">
    <source>
        <dbReference type="PROSITE" id="PS50067"/>
    </source>
</evidence>
<feature type="region of interest" description="Disordered" evidence="6">
    <location>
        <begin position="359"/>
        <end position="396"/>
    </location>
</feature>
<feature type="repeat" description="TPR" evidence="4">
    <location>
        <begin position="534"/>
        <end position="567"/>
    </location>
</feature>
<keyword evidence="5" id="KW-0493">Microtubule</keyword>
<evidence type="ECO:0000313" key="8">
    <source>
        <dbReference type="EMBL" id="KLO13719.1"/>
    </source>
</evidence>
<dbReference type="InterPro" id="IPR036961">
    <property type="entry name" value="Kinesin_motor_dom_sf"/>
</dbReference>
<feature type="binding site" evidence="3">
    <location>
        <begin position="89"/>
        <end position="96"/>
    </location>
    <ligand>
        <name>ATP</name>
        <dbReference type="ChEBI" id="CHEBI:30616"/>
    </ligand>
</feature>
<dbReference type="OrthoDB" id="3176171at2759"/>
<dbReference type="PANTHER" id="PTHR47969:SF9">
    <property type="entry name" value="KINESIN-LIKE PROTEIN"/>
    <property type="match status" value="1"/>
</dbReference>
<keyword evidence="9" id="KW-1185">Reference proteome</keyword>
<dbReference type="PROSITE" id="PS00411">
    <property type="entry name" value="KINESIN_MOTOR_1"/>
    <property type="match status" value="1"/>
</dbReference>
<comment type="similarity">
    <text evidence="3 5">Belongs to the TRAFAC class myosin-kinesin ATPase superfamily. Kinesin family.</text>
</comment>
<evidence type="ECO:0000256" key="4">
    <source>
        <dbReference type="PROSITE-ProRule" id="PRU00339"/>
    </source>
</evidence>
<dbReference type="PROSITE" id="PS50005">
    <property type="entry name" value="TPR"/>
    <property type="match status" value="1"/>
</dbReference>
<name>A0A0H2RPC4_9AGAM</name>
<dbReference type="InterPro" id="IPR019734">
    <property type="entry name" value="TPR_rpt"/>
</dbReference>
<dbReference type="GO" id="GO:0007052">
    <property type="term" value="P:mitotic spindle organization"/>
    <property type="evidence" value="ECO:0007669"/>
    <property type="project" value="TreeGrafter"/>
</dbReference>
<accession>A0A0H2RPC4</accession>
<feature type="compositionally biased region" description="Basic residues" evidence="6">
    <location>
        <begin position="592"/>
        <end position="607"/>
    </location>
</feature>
<dbReference type="GO" id="GO:0005874">
    <property type="term" value="C:microtubule"/>
    <property type="evidence" value="ECO:0007669"/>
    <property type="project" value="UniProtKB-KW"/>
</dbReference>
<evidence type="ECO:0000256" key="1">
    <source>
        <dbReference type="ARBA" id="ARBA00022741"/>
    </source>
</evidence>
<dbReference type="InterPro" id="IPR019821">
    <property type="entry name" value="Kinesin_motor_CS"/>
</dbReference>
<gene>
    <name evidence="8" type="ORF">SCHPADRAFT_852130</name>
</gene>
<evidence type="ECO:0000256" key="2">
    <source>
        <dbReference type="ARBA" id="ARBA00022840"/>
    </source>
</evidence>
<keyword evidence="3 5" id="KW-0505">Motor protein</keyword>
<evidence type="ECO:0000256" key="3">
    <source>
        <dbReference type="PROSITE-ProRule" id="PRU00283"/>
    </source>
</evidence>
<dbReference type="STRING" id="27342.A0A0H2RPC4"/>
<dbReference type="AlphaFoldDB" id="A0A0H2RPC4"/>
<feature type="compositionally biased region" description="Acidic residues" evidence="6">
    <location>
        <begin position="674"/>
        <end position="686"/>
    </location>
</feature>
<protein>
    <recommendedName>
        <fullName evidence="5">Kinesin-like protein</fullName>
    </recommendedName>
</protein>
<dbReference type="CDD" id="cd00106">
    <property type="entry name" value="KISc"/>
    <property type="match status" value="1"/>
</dbReference>
<dbReference type="GO" id="GO:0051231">
    <property type="term" value="P:spindle elongation"/>
    <property type="evidence" value="ECO:0007669"/>
    <property type="project" value="TreeGrafter"/>
</dbReference>
<dbReference type="Gene3D" id="3.40.850.10">
    <property type="entry name" value="Kinesin motor domain"/>
    <property type="match status" value="1"/>
</dbReference>
<dbReference type="PRINTS" id="PR00380">
    <property type="entry name" value="KINESINHEAVY"/>
</dbReference>
<feature type="region of interest" description="Disordered" evidence="6">
    <location>
        <begin position="590"/>
        <end position="707"/>
    </location>
</feature>
<dbReference type="GO" id="GO:0005524">
    <property type="term" value="F:ATP binding"/>
    <property type="evidence" value="ECO:0007669"/>
    <property type="project" value="UniProtKB-UniRule"/>
</dbReference>
<dbReference type="InterPro" id="IPR001752">
    <property type="entry name" value="Kinesin_motor_dom"/>
</dbReference>
<feature type="region of interest" description="Disordered" evidence="6">
    <location>
        <begin position="448"/>
        <end position="476"/>
    </location>
</feature>
<dbReference type="GO" id="GO:0007018">
    <property type="term" value="P:microtubule-based movement"/>
    <property type="evidence" value="ECO:0007669"/>
    <property type="project" value="InterPro"/>
</dbReference>
<dbReference type="Proteomes" id="UP000053477">
    <property type="component" value="Unassembled WGS sequence"/>
</dbReference>
<dbReference type="EMBL" id="KQ085955">
    <property type="protein sequence ID" value="KLO13719.1"/>
    <property type="molecule type" value="Genomic_DNA"/>
</dbReference>
<feature type="compositionally biased region" description="Low complexity" evidence="6">
    <location>
        <begin position="464"/>
        <end position="476"/>
    </location>
</feature>
<evidence type="ECO:0000313" key="9">
    <source>
        <dbReference type="Proteomes" id="UP000053477"/>
    </source>
</evidence>
<organism evidence="8 9">
    <name type="scientific">Schizopora paradoxa</name>
    <dbReference type="NCBI Taxonomy" id="27342"/>
    <lineage>
        <taxon>Eukaryota</taxon>
        <taxon>Fungi</taxon>
        <taxon>Dikarya</taxon>
        <taxon>Basidiomycota</taxon>
        <taxon>Agaricomycotina</taxon>
        <taxon>Agaricomycetes</taxon>
        <taxon>Hymenochaetales</taxon>
        <taxon>Schizoporaceae</taxon>
        <taxon>Schizopora</taxon>
    </lineage>
</organism>
<evidence type="ECO:0000256" key="6">
    <source>
        <dbReference type="SAM" id="MobiDB-lite"/>
    </source>
</evidence>
<reference evidence="8 9" key="1">
    <citation type="submission" date="2015-04" db="EMBL/GenBank/DDBJ databases">
        <title>Complete genome sequence of Schizopora paradoxa KUC8140, a cosmopolitan wood degrader in East Asia.</title>
        <authorList>
            <consortium name="DOE Joint Genome Institute"/>
            <person name="Min B."/>
            <person name="Park H."/>
            <person name="Jang Y."/>
            <person name="Kim J.-J."/>
            <person name="Kim K.H."/>
            <person name="Pangilinan J."/>
            <person name="Lipzen A."/>
            <person name="Riley R."/>
            <person name="Grigoriev I.V."/>
            <person name="Spatafora J.W."/>
            <person name="Choi I.-G."/>
        </authorList>
    </citation>
    <scope>NUCLEOTIDE SEQUENCE [LARGE SCALE GENOMIC DNA]</scope>
    <source>
        <strain evidence="8 9">KUC8140</strain>
    </source>
</reference>
<evidence type="ECO:0000256" key="5">
    <source>
        <dbReference type="RuleBase" id="RU000394"/>
    </source>
</evidence>
<keyword evidence="2 3" id="KW-0067">ATP-binding</keyword>